<dbReference type="GO" id="GO:0003676">
    <property type="term" value="F:nucleic acid binding"/>
    <property type="evidence" value="ECO:0007669"/>
    <property type="project" value="InterPro"/>
</dbReference>
<dbReference type="SUPFAM" id="SSF53098">
    <property type="entry name" value="Ribonuclease H-like"/>
    <property type="match status" value="1"/>
</dbReference>
<feature type="non-terminal residue" evidence="1">
    <location>
        <position position="1"/>
    </location>
</feature>
<accession>A0AAW2SS73</accession>
<gene>
    <name evidence="1" type="ORF">Slati_4474400</name>
</gene>
<dbReference type="PANTHER" id="PTHR48475">
    <property type="entry name" value="RIBONUCLEASE H"/>
    <property type="match status" value="1"/>
</dbReference>
<dbReference type="Gene3D" id="3.30.420.10">
    <property type="entry name" value="Ribonuclease H-like superfamily/Ribonuclease H"/>
    <property type="match status" value="1"/>
</dbReference>
<dbReference type="EMBL" id="JACGWN010000016">
    <property type="protein sequence ID" value="KAL0395082.1"/>
    <property type="molecule type" value="Genomic_DNA"/>
</dbReference>
<reference evidence="1" key="1">
    <citation type="submission" date="2020-06" db="EMBL/GenBank/DDBJ databases">
        <authorList>
            <person name="Li T."/>
            <person name="Hu X."/>
            <person name="Zhang T."/>
            <person name="Song X."/>
            <person name="Zhang H."/>
            <person name="Dai N."/>
            <person name="Sheng W."/>
            <person name="Hou X."/>
            <person name="Wei L."/>
        </authorList>
    </citation>
    <scope>NUCLEOTIDE SEQUENCE</scope>
    <source>
        <strain evidence="1">KEN1</strain>
        <tissue evidence="1">Leaf</tissue>
    </source>
</reference>
<evidence type="ECO:0000313" key="1">
    <source>
        <dbReference type="EMBL" id="KAL0395082.1"/>
    </source>
</evidence>
<reference evidence="1" key="2">
    <citation type="journal article" date="2024" name="Plant">
        <title>Genomic evolution and insights into agronomic trait innovations of Sesamum species.</title>
        <authorList>
            <person name="Miao H."/>
            <person name="Wang L."/>
            <person name="Qu L."/>
            <person name="Liu H."/>
            <person name="Sun Y."/>
            <person name="Le M."/>
            <person name="Wang Q."/>
            <person name="Wei S."/>
            <person name="Zheng Y."/>
            <person name="Lin W."/>
            <person name="Duan Y."/>
            <person name="Cao H."/>
            <person name="Xiong S."/>
            <person name="Wang X."/>
            <person name="Wei L."/>
            <person name="Li C."/>
            <person name="Ma Q."/>
            <person name="Ju M."/>
            <person name="Zhao R."/>
            <person name="Li G."/>
            <person name="Mu C."/>
            <person name="Tian Q."/>
            <person name="Mei H."/>
            <person name="Zhang T."/>
            <person name="Gao T."/>
            <person name="Zhang H."/>
        </authorList>
    </citation>
    <scope>NUCLEOTIDE SEQUENCE</scope>
    <source>
        <strain evidence="1">KEN1</strain>
    </source>
</reference>
<name>A0AAW2SS73_9LAMI</name>
<sequence length="119" mass="13371">RMIKWAVEISEYDISYLPRAAIKSQALAEFMTEATPAEEDVGKWFLYVDSSSILAGSGARIVLTILKGDKLKHSLRFDFNDSNNEAEYEVIIAGIKMGLDTGGRNLIVYSYFQRVTNQV</sequence>
<dbReference type="InterPro" id="IPR012337">
    <property type="entry name" value="RNaseH-like_sf"/>
</dbReference>
<evidence type="ECO:0008006" key="2">
    <source>
        <dbReference type="Google" id="ProtNLM"/>
    </source>
</evidence>
<protein>
    <recommendedName>
        <fullName evidence="2">Reverse transcriptase domain-containing protein</fullName>
    </recommendedName>
</protein>
<dbReference type="AlphaFoldDB" id="A0AAW2SS73"/>
<comment type="caution">
    <text evidence="1">The sequence shown here is derived from an EMBL/GenBank/DDBJ whole genome shotgun (WGS) entry which is preliminary data.</text>
</comment>
<dbReference type="PANTHER" id="PTHR48475:SF2">
    <property type="entry name" value="RIBONUCLEASE H"/>
    <property type="match status" value="1"/>
</dbReference>
<proteinExistence type="predicted"/>
<dbReference type="InterPro" id="IPR036397">
    <property type="entry name" value="RNaseH_sf"/>
</dbReference>
<organism evidence="1">
    <name type="scientific">Sesamum latifolium</name>
    <dbReference type="NCBI Taxonomy" id="2727402"/>
    <lineage>
        <taxon>Eukaryota</taxon>
        <taxon>Viridiplantae</taxon>
        <taxon>Streptophyta</taxon>
        <taxon>Embryophyta</taxon>
        <taxon>Tracheophyta</taxon>
        <taxon>Spermatophyta</taxon>
        <taxon>Magnoliopsida</taxon>
        <taxon>eudicotyledons</taxon>
        <taxon>Gunneridae</taxon>
        <taxon>Pentapetalae</taxon>
        <taxon>asterids</taxon>
        <taxon>lamiids</taxon>
        <taxon>Lamiales</taxon>
        <taxon>Pedaliaceae</taxon>
        <taxon>Sesamum</taxon>
    </lineage>
</organism>